<evidence type="ECO:0000313" key="1">
    <source>
        <dbReference type="EMBL" id="GFH44374.1"/>
    </source>
</evidence>
<keyword evidence="2" id="KW-1185">Reference proteome</keyword>
<dbReference type="PANTHER" id="PTHR45661:SF3">
    <property type="entry name" value="IG-LIKE DOMAIN-CONTAINING PROTEIN"/>
    <property type="match status" value="1"/>
</dbReference>
<gene>
    <name evidence="1" type="ORF">CTEN210_00848</name>
</gene>
<dbReference type="Proteomes" id="UP001054902">
    <property type="component" value="Unassembled WGS sequence"/>
</dbReference>
<comment type="caution">
    <text evidence="1">The sequence shown here is derived from an EMBL/GenBank/DDBJ whole genome shotgun (WGS) entry which is preliminary data.</text>
</comment>
<sequence>MTEQTDESLIQMFEGKKTYFYNGEKLWEGEYRMHDWNVDRDASEFLIHDKEERASWEMIVVMPEVEIIPEWTFIGCINVEMIIMCDDVKRIEFRAFMGCSSLSYVCLSTSLEYIGRDAFFGCDFLTSVFVPPSCRHVDDAAFYKCEMLEILHVPQDTHLGMAVIGDTELLGEVSPFDDYKCGNYKCANDRITNDVNEWIKNINGREEEEFALHRACSSFNLLEDIVYGIVKRQGISSMKKENSIGITPSQYLKKNPYAELEERKIMNRYILDMMGENVM</sequence>
<name>A0AAD3GZI9_9STRA</name>
<dbReference type="Gene3D" id="3.80.10.10">
    <property type="entry name" value="Ribonuclease Inhibitor"/>
    <property type="match status" value="1"/>
</dbReference>
<dbReference type="InterPro" id="IPR026906">
    <property type="entry name" value="LRR_5"/>
</dbReference>
<organism evidence="1 2">
    <name type="scientific">Chaetoceros tenuissimus</name>
    <dbReference type="NCBI Taxonomy" id="426638"/>
    <lineage>
        <taxon>Eukaryota</taxon>
        <taxon>Sar</taxon>
        <taxon>Stramenopiles</taxon>
        <taxon>Ochrophyta</taxon>
        <taxon>Bacillariophyta</taxon>
        <taxon>Coscinodiscophyceae</taxon>
        <taxon>Chaetocerotophycidae</taxon>
        <taxon>Chaetocerotales</taxon>
        <taxon>Chaetocerotaceae</taxon>
        <taxon>Chaetoceros</taxon>
    </lineage>
</organism>
<protein>
    <recommendedName>
        <fullName evidence="3">Leucine-rich repeat domain-containing protein</fullName>
    </recommendedName>
</protein>
<evidence type="ECO:0008006" key="3">
    <source>
        <dbReference type="Google" id="ProtNLM"/>
    </source>
</evidence>
<dbReference type="Pfam" id="PF13306">
    <property type="entry name" value="LRR_5"/>
    <property type="match status" value="1"/>
</dbReference>
<dbReference type="AlphaFoldDB" id="A0AAD3GZI9"/>
<dbReference type="InterPro" id="IPR032675">
    <property type="entry name" value="LRR_dom_sf"/>
</dbReference>
<reference evidence="1 2" key="1">
    <citation type="journal article" date="2021" name="Sci. Rep.">
        <title>The genome of the diatom Chaetoceros tenuissimus carries an ancient integrated fragment of an extant virus.</title>
        <authorList>
            <person name="Hongo Y."/>
            <person name="Kimura K."/>
            <person name="Takaki Y."/>
            <person name="Yoshida Y."/>
            <person name="Baba S."/>
            <person name="Kobayashi G."/>
            <person name="Nagasaki K."/>
            <person name="Hano T."/>
            <person name="Tomaru Y."/>
        </authorList>
    </citation>
    <scope>NUCLEOTIDE SEQUENCE [LARGE SCALE GENOMIC DNA]</scope>
    <source>
        <strain evidence="1 2">NIES-3715</strain>
    </source>
</reference>
<dbReference type="EMBL" id="BLLK01000019">
    <property type="protein sequence ID" value="GFH44374.1"/>
    <property type="molecule type" value="Genomic_DNA"/>
</dbReference>
<dbReference type="SUPFAM" id="SSF52058">
    <property type="entry name" value="L domain-like"/>
    <property type="match status" value="1"/>
</dbReference>
<dbReference type="PANTHER" id="PTHR45661">
    <property type="entry name" value="SURFACE ANTIGEN"/>
    <property type="match status" value="1"/>
</dbReference>
<dbReference type="InterPro" id="IPR053139">
    <property type="entry name" value="Surface_bspA-like"/>
</dbReference>
<proteinExistence type="predicted"/>
<evidence type="ECO:0000313" key="2">
    <source>
        <dbReference type="Proteomes" id="UP001054902"/>
    </source>
</evidence>
<accession>A0AAD3GZI9</accession>